<feature type="domain" description="Acyltransferase 3" evidence="2">
    <location>
        <begin position="17"/>
        <end position="310"/>
    </location>
</feature>
<dbReference type="InterPro" id="IPR052734">
    <property type="entry name" value="Nod_factor_acetyltransferase"/>
</dbReference>
<feature type="transmembrane region" description="Helical" evidence="1">
    <location>
        <begin position="266"/>
        <end position="286"/>
    </location>
</feature>
<dbReference type="EMBL" id="BAAAPW010000004">
    <property type="protein sequence ID" value="GAA2040666.1"/>
    <property type="molecule type" value="Genomic_DNA"/>
</dbReference>
<feature type="transmembrane region" description="Helical" evidence="1">
    <location>
        <begin position="199"/>
        <end position="220"/>
    </location>
</feature>
<evidence type="ECO:0000259" key="2">
    <source>
        <dbReference type="Pfam" id="PF01757"/>
    </source>
</evidence>
<protein>
    <recommendedName>
        <fullName evidence="2">Acyltransferase 3 domain-containing protein</fullName>
    </recommendedName>
</protein>
<dbReference type="Pfam" id="PF01757">
    <property type="entry name" value="Acyl_transf_3"/>
    <property type="match status" value="1"/>
</dbReference>
<feature type="transmembrane region" description="Helical" evidence="1">
    <location>
        <begin position="82"/>
        <end position="100"/>
    </location>
</feature>
<feature type="transmembrane region" description="Helical" evidence="1">
    <location>
        <begin position="43"/>
        <end position="61"/>
    </location>
</feature>
<sequence>MQPAPTRSVAPVATRSAGIDALRVVGVVAVVFAHIWAGGLTHAAIYSWHVPVFFVLSGYLWREGRTLGDEVRRRARSLLVPYALWLVVVTAAWAAFTAVVGTMQLPDPTALLLGGARIGGQYAAFWFVTALFVAAIAMRALSAIAVWVPPVVGALVLAVAYVQPEWVRWVPWSAGVALAALVFVSAGDGLRRIRDRVAAPLPIGAALVVGGLALTISGIVPPVDMKAADFGAPIVSVVVSAAISCGLILVFEGVQDRFPTGLARSATRLAGLAMPVILFHAFFIAAGHVLGAPGIVIFAFALGVPIATGLLLLRTRWGRHFL</sequence>
<dbReference type="RefSeq" id="WP_344375526.1">
    <property type="nucleotide sequence ID" value="NZ_BAAAPW010000004.1"/>
</dbReference>
<feature type="transmembrane region" description="Helical" evidence="1">
    <location>
        <begin position="120"/>
        <end position="137"/>
    </location>
</feature>
<keyword evidence="4" id="KW-1185">Reference proteome</keyword>
<dbReference type="PANTHER" id="PTHR37312:SF1">
    <property type="entry name" value="MEMBRANE-BOUND ACYLTRANSFERASE YKRP-RELATED"/>
    <property type="match status" value="1"/>
</dbReference>
<evidence type="ECO:0000313" key="3">
    <source>
        <dbReference type="EMBL" id="GAA2040666.1"/>
    </source>
</evidence>
<feature type="transmembrane region" description="Helical" evidence="1">
    <location>
        <begin position="232"/>
        <end position="254"/>
    </location>
</feature>
<reference evidence="4" key="1">
    <citation type="journal article" date="2019" name="Int. J. Syst. Evol. Microbiol.">
        <title>The Global Catalogue of Microorganisms (GCM) 10K type strain sequencing project: providing services to taxonomists for standard genome sequencing and annotation.</title>
        <authorList>
            <consortium name="The Broad Institute Genomics Platform"/>
            <consortium name="The Broad Institute Genome Sequencing Center for Infectious Disease"/>
            <person name="Wu L."/>
            <person name="Ma J."/>
        </authorList>
    </citation>
    <scope>NUCLEOTIDE SEQUENCE [LARGE SCALE GENOMIC DNA]</scope>
    <source>
        <strain evidence="4">JCM 15672</strain>
    </source>
</reference>
<dbReference type="Proteomes" id="UP001501196">
    <property type="component" value="Unassembled WGS sequence"/>
</dbReference>
<dbReference type="PANTHER" id="PTHR37312">
    <property type="entry name" value="MEMBRANE-BOUND ACYLTRANSFERASE YKRP-RELATED"/>
    <property type="match status" value="1"/>
</dbReference>
<organism evidence="3 4">
    <name type="scientific">Agromyces tropicus</name>
    <dbReference type="NCBI Taxonomy" id="555371"/>
    <lineage>
        <taxon>Bacteria</taxon>
        <taxon>Bacillati</taxon>
        <taxon>Actinomycetota</taxon>
        <taxon>Actinomycetes</taxon>
        <taxon>Micrococcales</taxon>
        <taxon>Microbacteriaceae</taxon>
        <taxon>Agromyces</taxon>
    </lineage>
</organism>
<feature type="transmembrane region" description="Helical" evidence="1">
    <location>
        <begin position="144"/>
        <end position="163"/>
    </location>
</feature>
<proteinExistence type="predicted"/>
<evidence type="ECO:0000256" key="1">
    <source>
        <dbReference type="SAM" id="Phobius"/>
    </source>
</evidence>
<comment type="caution">
    <text evidence="3">The sequence shown here is derived from an EMBL/GenBank/DDBJ whole genome shotgun (WGS) entry which is preliminary data.</text>
</comment>
<feature type="transmembrane region" description="Helical" evidence="1">
    <location>
        <begin position="21"/>
        <end position="37"/>
    </location>
</feature>
<feature type="transmembrane region" description="Helical" evidence="1">
    <location>
        <begin position="169"/>
        <end position="187"/>
    </location>
</feature>
<dbReference type="InterPro" id="IPR002656">
    <property type="entry name" value="Acyl_transf_3_dom"/>
</dbReference>
<gene>
    <name evidence="3" type="ORF">GCM10009819_27800</name>
</gene>
<keyword evidence="1" id="KW-1133">Transmembrane helix</keyword>
<feature type="transmembrane region" description="Helical" evidence="1">
    <location>
        <begin position="292"/>
        <end position="313"/>
    </location>
</feature>
<name>A0ABP5G7F6_9MICO</name>
<keyword evidence="1" id="KW-0812">Transmembrane</keyword>
<keyword evidence="1" id="KW-0472">Membrane</keyword>
<accession>A0ABP5G7F6</accession>
<evidence type="ECO:0000313" key="4">
    <source>
        <dbReference type="Proteomes" id="UP001501196"/>
    </source>
</evidence>